<keyword evidence="5" id="KW-0482">Metalloprotease</keyword>
<reference evidence="8 9" key="1">
    <citation type="submission" date="2017-08" db="EMBL/GenBank/DDBJ databases">
        <title>Aliifodinibius alkalisoli sp. nov., isolated from saline alkaline soil.</title>
        <authorList>
            <person name="Liu D."/>
            <person name="Zhang G."/>
        </authorList>
    </citation>
    <scope>NUCLEOTIDE SEQUENCE [LARGE SCALE GENOMIC DNA]</scope>
    <source>
        <strain evidence="8 9">WN023</strain>
    </source>
</reference>
<organism evidence="8 9">
    <name type="scientific">Fodinibius salipaludis</name>
    <dbReference type="NCBI Taxonomy" id="2032627"/>
    <lineage>
        <taxon>Bacteria</taxon>
        <taxon>Pseudomonadati</taxon>
        <taxon>Balneolota</taxon>
        <taxon>Balneolia</taxon>
        <taxon>Balneolales</taxon>
        <taxon>Balneolaceae</taxon>
        <taxon>Fodinibius</taxon>
    </lineage>
</organism>
<dbReference type="PANTHER" id="PTHR43267">
    <property type="entry name" value="TRNA THREONYLCARBAMOYLADENOSINE DEHYDRATASE"/>
    <property type="match status" value="1"/>
</dbReference>
<dbReference type="EMBL" id="NSKE01000007">
    <property type="protein sequence ID" value="PAU93707.1"/>
    <property type="molecule type" value="Genomic_DNA"/>
</dbReference>
<dbReference type="AlphaFoldDB" id="A0A2A2GA27"/>
<dbReference type="Proteomes" id="UP000218831">
    <property type="component" value="Unassembled WGS sequence"/>
</dbReference>
<evidence type="ECO:0000313" key="9">
    <source>
        <dbReference type="Proteomes" id="UP000218831"/>
    </source>
</evidence>
<dbReference type="CDD" id="cd01483">
    <property type="entry name" value="E1_enzyme_family"/>
    <property type="match status" value="1"/>
</dbReference>
<keyword evidence="9" id="KW-1185">Reference proteome</keyword>
<evidence type="ECO:0000259" key="6">
    <source>
        <dbReference type="Pfam" id="PF00899"/>
    </source>
</evidence>
<dbReference type="GO" id="GO:0046872">
    <property type="term" value="F:metal ion binding"/>
    <property type="evidence" value="ECO:0007669"/>
    <property type="project" value="UniProtKB-KW"/>
</dbReference>
<keyword evidence="4" id="KW-0862">Zinc</keyword>
<keyword evidence="2" id="KW-0479">Metal-binding</keyword>
<evidence type="ECO:0000256" key="2">
    <source>
        <dbReference type="ARBA" id="ARBA00022723"/>
    </source>
</evidence>
<name>A0A2A2GA27_9BACT</name>
<dbReference type="SUPFAM" id="SSF102712">
    <property type="entry name" value="JAB1/MPN domain"/>
    <property type="match status" value="1"/>
</dbReference>
<dbReference type="Gene3D" id="3.40.140.10">
    <property type="entry name" value="Cytidine Deaminase, domain 2"/>
    <property type="match status" value="1"/>
</dbReference>
<dbReference type="Pfam" id="PF14457">
    <property type="entry name" value="Prok-E2_A"/>
    <property type="match status" value="1"/>
</dbReference>
<dbReference type="InterPro" id="IPR000594">
    <property type="entry name" value="ThiF_NAD_FAD-bd"/>
</dbReference>
<keyword evidence="1" id="KW-0645">Protease</keyword>
<dbReference type="OrthoDB" id="517279at2"/>
<gene>
    <name evidence="8" type="ORF">CK503_11185</name>
</gene>
<dbReference type="RefSeq" id="WP_095606898.1">
    <property type="nucleotide sequence ID" value="NZ_NSKE01000007.1"/>
</dbReference>
<dbReference type="GO" id="GO:0061503">
    <property type="term" value="F:tRNA threonylcarbamoyladenosine dehydratase"/>
    <property type="evidence" value="ECO:0007669"/>
    <property type="project" value="TreeGrafter"/>
</dbReference>
<evidence type="ECO:0000256" key="3">
    <source>
        <dbReference type="ARBA" id="ARBA00022801"/>
    </source>
</evidence>
<evidence type="ECO:0008006" key="10">
    <source>
        <dbReference type="Google" id="ProtNLM"/>
    </source>
</evidence>
<proteinExistence type="predicted"/>
<dbReference type="GO" id="GO:0008641">
    <property type="term" value="F:ubiquitin-like modifier activating enzyme activity"/>
    <property type="evidence" value="ECO:0007669"/>
    <property type="project" value="InterPro"/>
</dbReference>
<feature type="domain" description="JAB" evidence="7">
    <location>
        <begin position="604"/>
        <end position="723"/>
    </location>
</feature>
<comment type="caution">
    <text evidence="8">The sequence shown here is derived from an EMBL/GenBank/DDBJ whole genome shotgun (WGS) entry which is preliminary data.</text>
</comment>
<dbReference type="GO" id="GO:0008237">
    <property type="term" value="F:metallopeptidase activity"/>
    <property type="evidence" value="ECO:0007669"/>
    <property type="project" value="UniProtKB-KW"/>
</dbReference>
<evidence type="ECO:0000259" key="7">
    <source>
        <dbReference type="Pfam" id="PF14464"/>
    </source>
</evidence>
<dbReference type="GO" id="GO:0061504">
    <property type="term" value="P:cyclic threonylcarbamoyladenosine biosynthetic process"/>
    <property type="evidence" value="ECO:0007669"/>
    <property type="project" value="TreeGrafter"/>
</dbReference>
<dbReference type="InterPro" id="IPR045886">
    <property type="entry name" value="ThiF/MoeB/HesA"/>
</dbReference>
<dbReference type="InterPro" id="IPR028090">
    <property type="entry name" value="JAB_dom_prok"/>
</dbReference>
<evidence type="ECO:0000256" key="1">
    <source>
        <dbReference type="ARBA" id="ARBA00022670"/>
    </source>
</evidence>
<dbReference type="Gene3D" id="3.40.50.720">
    <property type="entry name" value="NAD(P)-binding Rossmann-like Domain"/>
    <property type="match status" value="1"/>
</dbReference>
<feature type="domain" description="THIF-type NAD/FAD binding fold" evidence="6">
    <location>
        <begin position="347"/>
        <end position="457"/>
    </location>
</feature>
<accession>A0A2A2GA27</accession>
<dbReference type="Pfam" id="PF14464">
    <property type="entry name" value="Prok-JAB"/>
    <property type="match status" value="1"/>
</dbReference>
<dbReference type="SUPFAM" id="SSF69572">
    <property type="entry name" value="Activating enzymes of the ubiquitin-like proteins"/>
    <property type="match status" value="1"/>
</dbReference>
<evidence type="ECO:0000313" key="8">
    <source>
        <dbReference type="EMBL" id="PAU93707.1"/>
    </source>
</evidence>
<protein>
    <recommendedName>
        <fullName evidence="10">Thiamine biosynthesis protein ThiF</fullName>
    </recommendedName>
</protein>
<dbReference type="InterPro" id="IPR035985">
    <property type="entry name" value="Ubiquitin-activating_enz"/>
</dbReference>
<evidence type="ECO:0000256" key="5">
    <source>
        <dbReference type="ARBA" id="ARBA00023049"/>
    </source>
</evidence>
<dbReference type="PANTHER" id="PTHR43267:SF1">
    <property type="entry name" value="TRNA THREONYLCARBAMOYLADENOSINE DEHYDRATASE"/>
    <property type="match status" value="1"/>
</dbReference>
<dbReference type="InterPro" id="IPR032865">
    <property type="entry name" value="Prok-E2_A"/>
</dbReference>
<dbReference type="Pfam" id="PF00899">
    <property type="entry name" value="ThiF"/>
    <property type="match status" value="1"/>
</dbReference>
<dbReference type="GO" id="GO:0006508">
    <property type="term" value="P:proteolysis"/>
    <property type="evidence" value="ECO:0007669"/>
    <property type="project" value="UniProtKB-KW"/>
</dbReference>
<evidence type="ECO:0000256" key="4">
    <source>
        <dbReference type="ARBA" id="ARBA00022833"/>
    </source>
</evidence>
<keyword evidence="3" id="KW-0378">Hydrolase</keyword>
<sequence>MEQEYYTTDGNSISEEELSSAKAKAVLELIKNPNLDNFFLVEVKANDDFDVIVFDIFPQVPQKPSNDIRSVERIATHFHKQDKERPGAYVLRKDFPEVKHIYNPKGDSAKQLCLTIEPYIEEKYYWTASGFLKSIFNWLSKTSKGILHEEDQPLEEFYFESPHRILLPNLFFDNNVDEIDKGFICRKLYQEKNQTIALLDNPDKNPDQKLLNIFIFETPPVVHSIPQIPSYKLGSLHQELQKINFNLASKLATKLFAYAELEKLNPGNGLILLVRIPKKRDIDSEIEEYELQAFFLEKNLKETIKILGLKTNHGNIVLGDYDPNNLLDLSLLPLNPTPYLTPSKALEHNGLEKDIEQRISLIGLGALGSQIADNIYRSGFNKLSLIDHDKLLPHNLARHTLDGTHLGEFKVKGMKNTLSSIFENNKLRTFTENVLHQLSDDLKQELENSDLILDFSASNIVSKYISNNIVSNAPRISCFLNPNGKDSILIKEDLDRHYQLDTLELDYYRGIYRRSELHNHLDISQSRIGYAYNCRDVSSQMPQINVAQHSAILSRSIINSYNKNCPLISIWRTNQKGETNRFDLACHKYQTINHRNWEIKISSSILEKIYDERSNKLPNETGGVLVGYINTKDEIIYISDSLKSPSDSIEYPDSYTRGKNNLLEELEKYDKVTANQITYIGEWHSHPDNCSVDPSPDDKKLFEWLKTYREIDSLPPVMLIVGDDNRLNFLVEEVTNSEILYA</sequence>